<proteinExistence type="predicted"/>
<keyword evidence="2" id="KW-1185">Reference proteome</keyword>
<dbReference type="EMBL" id="FMYM01000012">
    <property type="protein sequence ID" value="SDC64484.1"/>
    <property type="molecule type" value="Genomic_DNA"/>
</dbReference>
<sequence>MRRIHWTWVLVLLLVIILAGLLLGIKVYFNYQEVQVLTEECLKNDGAVNISSSFLYLDYTFICEQ</sequence>
<dbReference type="AlphaFoldDB" id="A0A1G6NAP9"/>
<reference evidence="2" key="1">
    <citation type="submission" date="2016-09" db="EMBL/GenBank/DDBJ databases">
        <authorList>
            <person name="Varghese N."/>
            <person name="Submissions S."/>
        </authorList>
    </citation>
    <scope>NUCLEOTIDE SEQUENCE [LARGE SCALE GENOMIC DNA]</scope>
    <source>
        <strain evidence="2">25nlg</strain>
    </source>
</reference>
<dbReference type="OrthoDB" id="2939251at2"/>
<organism evidence="1 2">
    <name type="scientific">Shouchella lonarensis</name>
    <dbReference type="NCBI Taxonomy" id="1464122"/>
    <lineage>
        <taxon>Bacteria</taxon>
        <taxon>Bacillati</taxon>
        <taxon>Bacillota</taxon>
        <taxon>Bacilli</taxon>
        <taxon>Bacillales</taxon>
        <taxon>Bacillaceae</taxon>
        <taxon>Shouchella</taxon>
    </lineage>
</organism>
<gene>
    <name evidence="1" type="ORF">SAMN05421737_11220</name>
</gene>
<name>A0A1G6NAP9_9BACI</name>
<dbReference type="Proteomes" id="UP000242662">
    <property type="component" value="Unassembled WGS sequence"/>
</dbReference>
<evidence type="ECO:0000313" key="1">
    <source>
        <dbReference type="EMBL" id="SDC64484.1"/>
    </source>
</evidence>
<dbReference type="STRING" id="1464122.SAMN05421737_11220"/>
<protein>
    <submittedName>
        <fullName evidence="1">Uncharacterized protein</fullName>
    </submittedName>
</protein>
<accession>A0A1G6NAP9</accession>
<dbReference type="RefSeq" id="WP_090776503.1">
    <property type="nucleotide sequence ID" value="NZ_FMYM01000012.1"/>
</dbReference>
<evidence type="ECO:0000313" key="2">
    <source>
        <dbReference type="Proteomes" id="UP000242662"/>
    </source>
</evidence>